<dbReference type="SUPFAM" id="SSF56281">
    <property type="entry name" value="Metallo-hydrolase/oxidoreductase"/>
    <property type="match status" value="1"/>
</dbReference>
<comment type="caution">
    <text evidence="3">The sequence shown here is derived from an EMBL/GenBank/DDBJ whole genome shotgun (WGS) entry which is preliminary data.</text>
</comment>
<evidence type="ECO:0000256" key="1">
    <source>
        <dbReference type="SAM" id="Phobius"/>
    </source>
</evidence>
<sequence>MGNSTTGSSSTNGSANNNSRSIRRLRIGSAAAIAGGIGVAFAANYYSHAQHAYSHLPQSPFPVLISHPSFVVTRVDIGSDNDNKEHHVSGGGFRNPDASFRPNRDSFLVSFGRLMLFGDRMPPTPQPHELPRVRTIDWTQADLKVRAAAVVDAVSSTSALPIESGSIHLQMPAQSQSQSPASPVFALTWFGHAAFFLSTSAANILLDPCLSERCSPFSFAGPRRLILPPCEVSLLDIDVVVISHNHYDHLDIDVLKSLRAKNTNLLVFVPLGNKTLLLDAGFKASNIIECDWWDSYNLQSRHNPHCHLQISCTPSQHFSSRYLWDKNSTLWSSWHIQSTTTTTTAIASIDETENNSAASFDQTPAVLLKKSKSFFFGGDTGYRTVHTFAEEFDPSLPTCPAFRQVRARFGPVDIAALPIGAYSPRSLLSNVHCSPRDAVDIHRDLESRKSVAMHWGTFVLSREGVMEPPRILRDVCEKIGVEFGKEFVVVDVGETIVV</sequence>
<keyword evidence="4" id="KW-1185">Reference proteome</keyword>
<feature type="domain" description="Metallo-beta-lactamase" evidence="2">
    <location>
        <begin position="369"/>
        <end position="455"/>
    </location>
</feature>
<dbReference type="AlphaFoldDB" id="A0AAD5SRZ4"/>
<feature type="domain" description="Metallo-beta-lactamase" evidence="2">
    <location>
        <begin position="203"/>
        <end position="343"/>
    </location>
</feature>
<dbReference type="PANTHER" id="PTHR15032:SF4">
    <property type="entry name" value="N-ACYL-PHOSPHATIDYLETHANOLAMINE-HYDROLYZING PHOSPHOLIPASE D"/>
    <property type="match status" value="1"/>
</dbReference>
<dbReference type="InterPro" id="IPR036866">
    <property type="entry name" value="RibonucZ/Hydroxyglut_hydro"/>
</dbReference>
<dbReference type="InterPro" id="IPR001279">
    <property type="entry name" value="Metallo-B-lactamas"/>
</dbReference>
<gene>
    <name evidence="3" type="ORF">HK100_006684</name>
</gene>
<dbReference type="PANTHER" id="PTHR15032">
    <property type="entry name" value="N-ACYL-PHOSPHATIDYLETHANOLAMINE-HYDROLYZING PHOSPHOLIPASE D"/>
    <property type="match status" value="1"/>
</dbReference>
<dbReference type="GO" id="GO:0005737">
    <property type="term" value="C:cytoplasm"/>
    <property type="evidence" value="ECO:0007669"/>
    <property type="project" value="TreeGrafter"/>
</dbReference>
<feature type="transmembrane region" description="Helical" evidence="1">
    <location>
        <begin position="27"/>
        <end position="46"/>
    </location>
</feature>
<organism evidence="3 4">
    <name type="scientific">Physocladia obscura</name>
    <dbReference type="NCBI Taxonomy" id="109957"/>
    <lineage>
        <taxon>Eukaryota</taxon>
        <taxon>Fungi</taxon>
        <taxon>Fungi incertae sedis</taxon>
        <taxon>Chytridiomycota</taxon>
        <taxon>Chytridiomycota incertae sedis</taxon>
        <taxon>Chytridiomycetes</taxon>
        <taxon>Chytridiales</taxon>
        <taxon>Chytriomycetaceae</taxon>
        <taxon>Physocladia</taxon>
    </lineage>
</organism>
<dbReference type="Gene3D" id="3.60.15.10">
    <property type="entry name" value="Ribonuclease Z/Hydroxyacylglutathione hydrolase-like"/>
    <property type="match status" value="1"/>
</dbReference>
<evidence type="ECO:0000313" key="4">
    <source>
        <dbReference type="Proteomes" id="UP001211907"/>
    </source>
</evidence>
<evidence type="ECO:0000313" key="3">
    <source>
        <dbReference type="EMBL" id="KAJ3093317.1"/>
    </source>
</evidence>
<protein>
    <recommendedName>
        <fullName evidence="2">Metallo-beta-lactamase domain-containing protein</fullName>
    </recommendedName>
</protein>
<proteinExistence type="predicted"/>
<evidence type="ECO:0000259" key="2">
    <source>
        <dbReference type="Pfam" id="PF12706"/>
    </source>
</evidence>
<dbReference type="Pfam" id="PF12706">
    <property type="entry name" value="Lactamase_B_2"/>
    <property type="match status" value="2"/>
</dbReference>
<keyword evidence="1" id="KW-0472">Membrane</keyword>
<accession>A0AAD5SRZ4</accession>
<dbReference type="EMBL" id="JADGJH010003109">
    <property type="protein sequence ID" value="KAJ3093317.1"/>
    <property type="molecule type" value="Genomic_DNA"/>
</dbReference>
<name>A0AAD5SRZ4_9FUNG</name>
<reference evidence="3" key="1">
    <citation type="submission" date="2020-05" db="EMBL/GenBank/DDBJ databases">
        <title>Phylogenomic resolution of chytrid fungi.</title>
        <authorList>
            <person name="Stajich J.E."/>
            <person name="Amses K."/>
            <person name="Simmons R."/>
            <person name="Seto K."/>
            <person name="Myers J."/>
            <person name="Bonds A."/>
            <person name="Quandt C.A."/>
            <person name="Barry K."/>
            <person name="Liu P."/>
            <person name="Grigoriev I."/>
            <person name="Longcore J.E."/>
            <person name="James T.Y."/>
        </authorList>
    </citation>
    <scope>NUCLEOTIDE SEQUENCE</scope>
    <source>
        <strain evidence="3">JEL0513</strain>
    </source>
</reference>
<keyword evidence="1" id="KW-1133">Transmembrane helix</keyword>
<dbReference type="Proteomes" id="UP001211907">
    <property type="component" value="Unassembled WGS sequence"/>
</dbReference>
<keyword evidence="1" id="KW-0812">Transmembrane</keyword>